<evidence type="ECO:0000313" key="2">
    <source>
        <dbReference type="EMBL" id="MSS63871.1"/>
    </source>
</evidence>
<accession>A0A6L5XZH0</accession>
<name>A0A6L5XZH0_9FIRM</name>
<reference evidence="2 3" key="1">
    <citation type="submission" date="2019-08" db="EMBL/GenBank/DDBJ databases">
        <title>In-depth cultivation of the pig gut microbiome towards novel bacterial diversity and tailored functional studies.</title>
        <authorList>
            <person name="Wylensek D."/>
            <person name="Hitch T.C.A."/>
            <person name="Clavel T."/>
        </authorList>
    </citation>
    <scope>NUCLEOTIDE SEQUENCE [LARGE SCALE GENOMIC DNA]</scope>
    <source>
        <strain evidence="2 3">WCA-693-APC-MOT-I</strain>
    </source>
</reference>
<keyword evidence="2" id="KW-0969">Cilium</keyword>
<dbReference type="SUPFAM" id="SSF160214">
    <property type="entry name" value="FlaG-like"/>
    <property type="match status" value="1"/>
</dbReference>
<protein>
    <submittedName>
        <fullName evidence="2">Flagellar protein FlaG</fullName>
    </submittedName>
</protein>
<gene>
    <name evidence="2" type="ORF">FYJ58_08270</name>
</gene>
<keyword evidence="2" id="KW-0282">Flagellum</keyword>
<sequence>MELETLKNVSANSSSDGVAVEKVASRGVNTASSSKKQETQEKSSVEATERQISNAIEHVNNAQNKKTYCQFSFHKEINRVAIKIIDEESEEVIREIPPEESLEMVEKMWELAGLIVDKKI</sequence>
<dbReference type="Proteomes" id="UP000482209">
    <property type="component" value="Unassembled WGS sequence"/>
</dbReference>
<dbReference type="Gene3D" id="3.30.160.170">
    <property type="entry name" value="FlaG-like"/>
    <property type="match status" value="1"/>
</dbReference>
<feature type="region of interest" description="Disordered" evidence="1">
    <location>
        <begin position="1"/>
        <end position="48"/>
    </location>
</feature>
<dbReference type="InterPro" id="IPR005186">
    <property type="entry name" value="FlaG"/>
</dbReference>
<dbReference type="Pfam" id="PF03646">
    <property type="entry name" value="FlaG"/>
    <property type="match status" value="1"/>
</dbReference>
<feature type="compositionally biased region" description="Basic and acidic residues" evidence="1">
    <location>
        <begin position="35"/>
        <end position="48"/>
    </location>
</feature>
<comment type="caution">
    <text evidence="2">The sequence shown here is derived from an EMBL/GenBank/DDBJ whole genome shotgun (WGS) entry which is preliminary data.</text>
</comment>
<dbReference type="PANTHER" id="PTHR37166">
    <property type="entry name" value="PROTEIN FLAG"/>
    <property type="match status" value="1"/>
</dbReference>
<feature type="compositionally biased region" description="Polar residues" evidence="1">
    <location>
        <begin position="7"/>
        <end position="16"/>
    </location>
</feature>
<evidence type="ECO:0000313" key="3">
    <source>
        <dbReference type="Proteomes" id="UP000482209"/>
    </source>
</evidence>
<dbReference type="PANTHER" id="PTHR37166:SF1">
    <property type="entry name" value="PROTEIN FLAG"/>
    <property type="match status" value="1"/>
</dbReference>
<dbReference type="InterPro" id="IPR035924">
    <property type="entry name" value="FlaG-like_sf"/>
</dbReference>
<evidence type="ECO:0000256" key="1">
    <source>
        <dbReference type="SAM" id="MobiDB-lite"/>
    </source>
</evidence>
<keyword evidence="2" id="KW-0966">Cell projection</keyword>
<organism evidence="2 3">
    <name type="scientific">Velocimicrobium porci</name>
    <dbReference type="NCBI Taxonomy" id="2606634"/>
    <lineage>
        <taxon>Bacteria</taxon>
        <taxon>Bacillati</taxon>
        <taxon>Bacillota</taxon>
        <taxon>Clostridia</taxon>
        <taxon>Lachnospirales</taxon>
        <taxon>Lachnospiraceae</taxon>
        <taxon>Velocimicrobium</taxon>
    </lineage>
</organism>
<dbReference type="EMBL" id="VUMT01000010">
    <property type="protein sequence ID" value="MSS63871.1"/>
    <property type="molecule type" value="Genomic_DNA"/>
</dbReference>
<proteinExistence type="predicted"/>
<dbReference type="AlphaFoldDB" id="A0A6L5XZH0"/>
<dbReference type="RefSeq" id="WP_154519279.1">
    <property type="nucleotide sequence ID" value="NZ_VUMT01000010.1"/>
</dbReference>
<keyword evidence="3" id="KW-1185">Reference proteome</keyword>